<gene>
    <name evidence="6" type="ORF">PROFUN_06399</name>
</gene>
<dbReference type="Pfam" id="PF00018">
    <property type="entry name" value="SH3_1"/>
    <property type="match status" value="1"/>
</dbReference>
<dbReference type="Gene3D" id="2.30.30.40">
    <property type="entry name" value="SH3 Domains"/>
    <property type="match status" value="1"/>
</dbReference>
<dbReference type="CDD" id="cd00174">
    <property type="entry name" value="SH3"/>
    <property type="match status" value="1"/>
</dbReference>
<sequence length="1874" mass="203307">MTREGVDPAAHLSETEQRVDPAAHLSETEQKELQWAGWMKQTSKDPVKNKQKFSRKLVALGKYRYITIAKALTGAKTVTKDYHLFDICVIDSSTEALLLTLRDGKRIYLRPDDKKGKDNTSISEIIRAIRYGHSFITASALYNVPGHLTIKVTEPSLLIELPQPGKIIAGGLLESFISRLNSSKNAYVPSALINWIYDVHDTGTAIFDLRTCPGLDSKSDAYIGVNTILAALSHNSHFRVIILKDLQIKGGSPLSIGTTKIPLCSSLLRYNRNITKVVVSGNSGPEIDWDEFGTVVMENPQNSLTHWEFSNTHLKQKNVVSITKGIRHLGHALKSLKLANCKLNDKGLHELILGMAAYGVILPLEELDLSGNNFGELSSAALSTLLGKMKDHWKVRSICLKDVGSMNWTGILPSFKEMLTLETLDLSDNKLDKEYWSLRCIFEICPHLENLSLARCGLTEVSIAAIVDANMGTARKRVNLDLSGNTGSPASLSKSLFECTFSIYTLNLSGCHLKGKGLATVLASLEKSCAHLTELDIGRNLGASSEGLDYAPALASYVINSPQLKRLSVRGGHGCSNRHALWQLFLNLHQNTTLQELTMENNSIGDRIFTHLVEALKTNTGLKVLRMDGNDLTLTGYQCLSAIIGKQNKTLQHIPTPQRDIDNALVGLNKPRANRLREVWSNVSYKLRCNRNGVEVIEDDELGLWEVPLFVEPLAKVPAHLEADQFVSTATYEEKRSADSAEISPATVAKEPPAPSAPSINTAPPTESSFTPESSSPDSAPTSPPPAYDPKIGAGSDMVTAIWAYTPADPTELAFKAGDVIKVLERSEEGWWKGATGASKKRTTNTSDAVLSWVRRNLRNRAEFSVGSQPQRHLWQSIPTGKVKVCRNLDTKPDKWRTNSGVRVSGYSCSRTQIGNRQSCNALNEPWSDHLAPGGAGMTANMPSSCASRLHSAPCYTSSGVAIEFASSTGEPCPCFDGEVGVCFPGDGQPEVIESQSTLNNFVDYTLVKGNGMANFGTIVGTAFTDNTQEVFITAKAGFIFKYNQNTGALVQWLDISNQVHDAGDYGLLSIETSPDFSNNPTVYFTYAVTALYGPNDDENAISYSRLARVTQGSNGLGDLSTMKILIGVDQTDAPLLCSSTHMGGAVAFGHDGTLFVTFGEGGHFDTDIFDFGQPDLSRYPYDDKCQVAFGATKAIGSFRAQSKDVLSGKLLRIDPSTGGGICAGSGYAVLNPYCDGNLFSTRSRIYAMGLRNPFAMNVKPLASGEVVSGPGVPYVADVGLGSFEEMNVVSGPGLNFGWPCWEGPRAMAGYRDNAMTKLSYTPALNRPKLDDGTEFSCAYVYANITTVHPTYYHSRYTANMQGLYGEEYQLDMGYVGNCITGVNFYTGTTYPAEFQNRVFILDYGASWIKTLDMEDDAYKQVNSFGQYGTSIVDLEVNTVNGDICYVEILNAEIHCIKYASSVPPVVKASSNVQYAAINTQIQFSMDGSFDANNNSVISVVWDFGDGTTEKFPNPVHSYSADGTYTVTLTVTGAKFTVSDTLSIVIDGKPSPVVTIFSPTTDGFFDYVSTSDVLLAANVQSQLPVSYYWDIIMVHVNHYHPATFTSTSKNITVNNSLMGAQSHYGLRFNFLVLLTVTDSRGATGTASIRLRQSGWQTTLGNQIPVPQLTTTGYYAVGQFVRFDASSSYDLDLDYLNYQWDFGDGFGLYGFDLADTRIATSHVYYTAGTYTVTLYVEDNWGGVGTLKHTVVISDVNNAWVEQPLVPITPQNPPASFGASESQAVTTSTSSAVVTSSGMTEQTSTSPSTSSQSTTSLHPSTSSQASKASTTEAITSSVATSSTSSVNVDVSGTHSESSTTTVTVGICFAIFTVLLL</sequence>
<keyword evidence="7" id="KW-1185">Reference proteome</keyword>
<dbReference type="Gene3D" id="3.80.10.10">
    <property type="entry name" value="Ribonuclease Inhibitor"/>
    <property type="match status" value="1"/>
</dbReference>
<feature type="region of interest" description="Disordered" evidence="3">
    <location>
        <begin position="1"/>
        <end position="21"/>
    </location>
</feature>
<dbReference type="InterPro" id="IPR035986">
    <property type="entry name" value="PKD_dom_sf"/>
</dbReference>
<dbReference type="InterPro" id="IPR011042">
    <property type="entry name" value="6-blade_b-propeller_TolB-like"/>
</dbReference>
<feature type="region of interest" description="Disordered" evidence="3">
    <location>
        <begin position="1788"/>
        <end position="1854"/>
    </location>
</feature>
<dbReference type="InterPro" id="IPR036028">
    <property type="entry name" value="SH3-like_dom_sf"/>
</dbReference>
<dbReference type="CDD" id="cd00146">
    <property type="entry name" value="PKD"/>
    <property type="match status" value="2"/>
</dbReference>
<dbReference type="Pfam" id="PF18911">
    <property type="entry name" value="PKD_4"/>
    <property type="match status" value="2"/>
</dbReference>
<evidence type="ECO:0000313" key="7">
    <source>
        <dbReference type="Proteomes" id="UP000241769"/>
    </source>
</evidence>
<dbReference type="InterPro" id="IPR032675">
    <property type="entry name" value="LRR_dom_sf"/>
</dbReference>
<dbReference type="Gene3D" id="2.120.10.30">
    <property type="entry name" value="TolB, C-terminal domain"/>
    <property type="match status" value="1"/>
</dbReference>
<dbReference type="PROSITE" id="PS50093">
    <property type="entry name" value="PKD"/>
    <property type="match status" value="2"/>
</dbReference>
<dbReference type="InterPro" id="IPR000601">
    <property type="entry name" value="PKD_dom"/>
</dbReference>
<feature type="domain" description="PKD" evidence="5">
    <location>
        <begin position="1465"/>
        <end position="1546"/>
    </location>
</feature>
<feature type="domain" description="PKD" evidence="5">
    <location>
        <begin position="1663"/>
        <end position="1751"/>
    </location>
</feature>
<name>A0A2P6NNS4_9EUKA</name>
<dbReference type="EMBL" id="MDYQ01000042">
    <property type="protein sequence ID" value="PRP85610.1"/>
    <property type="molecule type" value="Genomic_DNA"/>
</dbReference>
<evidence type="ECO:0000313" key="6">
    <source>
        <dbReference type="EMBL" id="PRP85610.1"/>
    </source>
</evidence>
<evidence type="ECO:0000259" key="4">
    <source>
        <dbReference type="PROSITE" id="PS50002"/>
    </source>
</evidence>
<dbReference type="SUPFAM" id="SSF49299">
    <property type="entry name" value="PKD domain"/>
    <property type="match status" value="2"/>
</dbReference>
<dbReference type="InterPro" id="IPR001452">
    <property type="entry name" value="SH3_domain"/>
</dbReference>
<evidence type="ECO:0000256" key="2">
    <source>
        <dbReference type="PROSITE-ProRule" id="PRU00192"/>
    </source>
</evidence>
<protein>
    <submittedName>
        <fullName evidence="6">PKD domain-containing protein</fullName>
    </submittedName>
</protein>
<dbReference type="Gene3D" id="2.60.40.10">
    <property type="entry name" value="Immunoglobulins"/>
    <property type="match status" value="2"/>
</dbReference>
<keyword evidence="1 2" id="KW-0728">SH3 domain</keyword>
<organism evidence="6 7">
    <name type="scientific">Planoprotostelium fungivorum</name>
    <dbReference type="NCBI Taxonomy" id="1890364"/>
    <lineage>
        <taxon>Eukaryota</taxon>
        <taxon>Amoebozoa</taxon>
        <taxon>Evosea</taxon>
        <taxon>Variosea</taxon>
        <taxon>Cavosteliida</taxon>
        <taxon>Cavosteliaceae</taxon>
        <taxon>Planoprotostelium</taxon>
    </lineage>
</organism>
<dbReference type="SUPFAM" id="SSF50044">
    <property type="entry name" value="SH3-domain"/>
    <property type="match status" value="1"/>
</dbReference>
<dbReference type="SMART" id="SM00089">
    <property type="entry name" value="PKD"/>
    <property type="match status" value="2"/>
</dbReference>
<dbReference type="SMART" id="SM00368">
    <property type="entry name" value="LRR_RI"/>
    <property type="match status" value="5"/>
</dbReference>
<comment type="caution">
    <text evidence="6">The sequence shown here is derived from an EMBL/GenBank/DDBJ whole genome shotgun (WGS) entry which is preliminary data.</text>
</comment>
<dbReference type="SMART" id="SM00326">
    <property type="entry name" value="SH3"/>
    <property type="match status" value="1"/>
</dbReference>
<reference evidence="6 7" key="1">
    <citation type="journal article" date="2018" name="Genome Biol. Evol.">
        <title>Multiple Roots of Fruiting Body Formation in Amoebozoa.</title>
        <authorList>
            <person name="Hillmann F."/>
            <person name="Forbes G."/>
            <person name="Novohradska S."/>
            <person name="Ferling I."/>
            <person name="Riege K."/>
            <person name="Groth M."/>
            <person name="Westermann M."/>
            <person name="Marz M."/>
            <person name="Spaller T."/>
            <person name="Winckler T."/>
            <person name="Schaap P."/>
            <person name="Glockner G."/>
        </authorList>
    </citation>
    <scope>NUCLEOTIDE SEQUENCE [LARGE SCALE GENOMIC DNA]</scope>
    <source>
        <strain evidence="6 7">Jena</strain>
    </source>
</reference>
<evidence type="ECO:0000256" key="3">
    <source>
        <dbReference type="SAM" id="MobiDB-lite"/>
    </source>
</evidence>
<dbReference type="PANTHER" id="PTHR19328:SF13">
    <property type="entry name" value="HIPL1 PROTEIN"/>
    <property type="match status" value="1"/>
</dbReference>
<dbReference type="InterPro" id="IPR012938">
    <property type="entry name" value="Glc/Sorbosone_DH"/>
</dbReference>
<proteinExistence type="predicted"/>
<dbReference type="PANTHER" id="PTHR19328">
    <property type="entry name" value="HEDGEHOG-INTERACTING PROTEIN"/>
    <property type="match status" value="1"/>
</dbReference>
<dbReference type="Pfam" id="PF07995">
    <property type="entry name" value="GSDH"/>
    <property type="match status" value="1"/>
</dbReference>
<dbReference type="InterPro" id="IPR022409">
    <property type="entry name" value="PKD/Chitinase_dom"/>
</dbReference>
<dbReference type="OrthoDB" id="18598at2759"/>
<accession>A0A2P6NNS4</accession>
<dbReference type="InterPro" id="IPR013783">
    <property type="entry name" value="Ig-like_fold"/>
</dbReference>
<dbReference type="PROSITE" id="PS50002">
    <property type="entry name" value="SH3"/>
    <property type="match status" value="1"/>
</dbReference>
<dbReference type="Proteomes" id="UP000241769">
    <property type="component" value="Unassembled WGS sequence"/>
</dbReference>
<evidence type="ECO:0000259" key="5">
    <source>
        <dbReference type="PROSITE" id="PS50093"/>
    </source>
</evidence>
<dbReference type="SUPFAM" id="SSF52047">
    <property type="entry name" value="RNI-like"/>
    <property type="match status" value="1"/>
</dbReference>
<feature type="region of interest" description="Disordered" evidence="3">
    <location>
        <begin position="736"/>
        <end position="792"/>
    </location>
</feature>
<feature type="domain" description="SH3" evidence="4">
    <location>
        <begin position="794"/>
        <end position="859"/>
    </location>
</feature>
<dbReference type="InParanoid" id="A0A2P6NNS4"/>
<dbReference type="SUPFAM" id="SSF50952">
    <property type="entry name" value="Soluble quinoprotein glucose dehydrogenase"/>
    <property type="match status" value="1"/>
</dbReference>
<evidence type="ECO:0000256" key="1">
    <source>
        <dbReference type="ARBA" id="ARBA00022443"/>
    </source>
</evidence>
<dbReference type="InterPro" id="IPR011041">
    <property type="entry name" value="Quinoprot_gluc/sorb_DH_b-prop"/>
</dbReference>
<dbReference type="InterPro" id="IPR001611">
    <property type="entry name" value="Leu-rich_rpt"/>
</dbReference>
<feature type="compositionally biased region" description="Low complexity" evidence="3">
    <location>
        <begin position="764"/>
        <end position="781"/>
    </location>
</feature>
<dbReference type="Pfam" id="PF00560">
    <property type="entry name" value="LRR_1"/>
    <property type="match status" value="1"/>
</dbReference>